<dbReference type="GO" id="GO:0016831">
    <property type="term" value="F:carboxy-lyase activity"/>
    <property type="evidence" value="ECO:0007669"/>
    <property type="project" value="InterPro"/>
</dbReference>
<dbReference type="AlphaFoldDB" id="A0A0D0VKV6"/>
<dbReference type="GeneID" id="301307813"/>
<dbReference type="EMBL" id="JXSX01000003">
    <property type="protein sequence ID" value="KIR61428.1"/>
    <property type="molecule type" value="Genomic_DNA"/>
</dbReference>
<dbReference type="InterPro" id="IPR006680">
    <property type="entry name" value="Amidohydro-rel"/>
</dbReference>
<dbReference type="InterPro" id="IPR032465">
    <property type="entry name" value="ACMSD"/>
</dbReference>
<dbReference type="GO" id="GO:0016787">
    <property type="term" value="F:hydrolase activity"/>
    <property type="evidence" value="ECO:0007669"/>
    <property type="project" value="InterPro"/>
</dbReference>
<keyword evidence="1" id="KW-0456">Lyase</keyword>
<organism evidence="3 4">
    <name type="scientific">Micromonospora haikouensis</name>
    <dbReference type="NCBI Taxonomy" id="686309"/>
    <lineage>
        <taxon>Bacteria</taxon>
        <taxon>Bacillati</taxon>
        <taxon>Actinomycetota</taxon>
        <taxon>Actinomycetes</taxon>
        <taxon>Micromonosporales</taxon>
        <taxon>Micromonosporaceae</taxon>
        <taxon>Micromonospora</taxon>
    </lineage>
</organism>
<dbReference type="PATRIC" id="fig|47853.6.peg.5823"/>
<dbReference type="InterPro" id="IPR032466">
    <property type="entry name" value="Metal_Hydrolase"/>
</dbReference>
<feature type="domain" description="Amidohydrolase-related" evidence="2">
    <location>
        <begin position="3"/>
        <end position="251"/>
    </location>
</feature>
<dbReference type="Gene3D" id="3.20.20.140">
    <property type="entry name" value="Metal-dependent hydrolases"/>
    <property type="match status" value="1"/>
</dbReference>
<reference evidence="3 4" key="1">
    <citation type="submission" date="2015-01" db="EMBL/GenBank/DDBJ databases">
        <title>Sequencing and annotation of Micromonospora carbonacea strain JXNU-1 genome.</title>
        <authorList>
            <person name="Long Z."/>
            <person name="Huang Y."/>
            <person name="Jiang Y."/>
        </authorList>
    </citation>
    <scope>NUCLEOTIDE SEQUENCE [LARGE SCALE GENOMIC DNA]</scope>
    <source>
        <strain evidence="3 4">JXNU-1</strain>
    </source>
</reference>
<gene>
    <name evidence="3" type="ORF">TK50_27765</name>
</gene>
<dbReference type="OrthoDB" id="5450317at2"/>
<proteinExistence type="predicted"/>
<sequence length="284" mass="30299">MIVDAHTHAWPRWPYRPPVPDDATRGGVEVLLHEMAAAGVDRAVVVAAEIDRNADNNDYVAAAVARHPGRLHHFADLDSRWSPRHHTAGAADRLAALADRYPLAGISHYLGPDNDGWLRSADARALFAAAERRGLLMGLAAGPAWHADLRALAATVPGLPILCNHLALVPAWPGGVADALARVLDPAAPANLIVKVSGLQYGAADPWDVPHRAALDVVRAYYETWGPRRLVWGSDHPASGAAMTYRQSLEAVRRHCDFIAPADLPLVLGGTLAGLLGDPEGVRA</sequence>
<dbReference type="PANTHER" id="PTHR21240">
    <property type="entry name" value="2-AMINO-3-CARBOXYLMUCONATE-6-SEMIALDEHYDE DECARBOXYLASE"/>
    <property type="match status" value="1"/>
</dbReference>
<evidence type="ECO:0000313" key="4">
    <source>
        <dbReference type="Proteomes" id="UP000032254"/>
    </source>
</evidence>
<evidence type="ECO:0000313" key="3">
    <source>
        <dbReference type="EMBL" id="KIR61428.1"/>
    </source>
</evidence>
<name>A0A0D0VKV6_9ACTN</name>
<dbReference type="SUPFAM" id="SSF51556">
    <property type="entry name" value="Metallo-dependent hydrolases"/>
    <property type="match status" value="1"/>
</dbReference>
<dbReference type="Proteomes" id="UP000032254">
    <property type="component" value="Unassembled WGS sequence"/>
</dbReference>
<keyword evidence="4" id="KW-1185">Reference proteome</keyword>
<comment type="caution">
    <text evidence="3">The sequence shown here is derived from an EMBL/GenBank/DDBJ whole genome shotgun (WGS) entry which is preliminary data.</text>
</comment>
<dbReference type="RefSeq" id="WP_043968378.1">
    <property type="nucleotide sequence ID" value="NZ_JBITFC010000003.1"/>
</dbReference>
<accession>A0A0D0VKV6</accession>
<evidence type="ECO:0000259" key="2">
    <source>
        <dbReference type="Pfam" id="PF04909"/>
    </source>
</evidence>
<protein>
    <recommendedName>
        <fullName evidence="2">Amidohydrolase-related domain-containing protein</fullName>
    </recommendedName>
</protein>
<evidence type="ECO:0000256" key="1">
    <source>
        <dbReference type="ARBA" id="ARBA00023239"/>
    </source>
</evidence>
<dbReference type="Pfam" id="PF04909">
    <property type="entry name" value="Amidohydro_2"/>
    <property type="match status" value="1"/>
</dbReference>